<evidence type="ECO:0008006" key="10">
    <source>
        <dbReference type="Google" id="ProtNLM"/>
    </source>
</evidence>
<dbReference type="GO" id="GO:0006915">
    <property type="term" value="P:apoptotic process"/>
    <property type="evidence" value="ECO:0007669"/>
    <property type="project" value="UniProtKB-KW"/>
</dbReference>
<evidence type="ECO:0000256" key="5">
    <source>
        <dbReference type="ARBA" id="ARBA00022703"/>
    </source>
</evidence>
<proteinExistence type="inferred from homology"/>
<name>A0A1A9UPC9_GLOAU</name>
<dbReference type="GO" id="GO:0032006">
    <property type="term" value="P:regulation of TOR signaling"/>
    <property type="evidence" value="ECO:0007669"/>
    <property type="project" value="UniProtKB-ARBA"/>
</dbReference>
<dbReference type="FunFam" id="3.90.470.40:FF:000003">
    <property type="entry name" value="Charybde, isoform E"/>
    <property type="match status" value="1"/>
</dbReference>
<evidence type="ECO:0000313" key="9">
    <source>
        <dbReference type="Proteomes" id="UP000078200"/>
    </source>
</evidence>
<reference evidence="8" key="1">
    <citation type="submission" date="2020-05" db="UniProtKB">
        <authorList>
            <consortium name="EnsemblMetazoa"/>
        </authorList>
    </citation>
    <scope>IDENTIFICATION</scope>
    <source>
        <strain evidence="8">TTRI</strain>
    </source>
</reference>
<evidence type="ECO:0000256" key="4">
    <source>
        <dbReference type="ARBA" id="ARBA00022490"/>
    </source>
</evidence>
<evidence type="ECO:0000256" key="1">
    <source>
        <dbReference type="ARBA" id="ARBA00004496"/>
    </source>
</evidence>
<dbReference type="GO" id="GO:0045926">
    <property type="term" value="P:negative regulation of growth"/>
    <property type="evidence" value="ECO:0007669"/>
    <property type="project" value="UniProtKB-ARBA"/>
</dbReference>
<dbReference type="STRING" id="7395.A0A1A9UPC9"/>
<dbReference type="GO" id="GO:0008258">
    <property type="term" value="P:head involution"/>
    <property type="evidence" value="ECO:0007669"/>
    <property type="project" value="UniProtKB-ARBA"/>
</dbReference>
<comment type="subcellular location">
    <subcellularLocation>
        <location evidence="1">Cytoplasm</location>
    </subcellularLocation>
</comment>
<dbReference type="GO" id="GO:0006979">
    <property type="term" value="P:response to oxidative stress"/>
    <property type="evidence" value="ECO:0007669"/>
    <property type="project" value="UniProtKB-ARBA"/>
</dbReference>
<dbReference type="Gene3D" id="3.90.470.40">
    <property type="entry name" value="RTP801-like"/>
    <property type="match status" value="1"/>
</dbReference>
<evidence type="ECO:0000313" key="8">
    <source>
        <dbReference type="EnsemblMetazoa" id="GAUT011123-PA"/>
    </source>
</evidence>
<feature type="compositionally biased region" description="Low complexity" evidence="7">
    <location>
        <begin position="67"/>
        <end position="80"/>
    </location>
</feature>
<dbReference type="EnsemblMetazoa" id="GAUT011123-RA">
    <property type="protein sequence ID" value="GAUT011123-PA"/>
    <property type="gene ID" value="GAUT011123"/>
</dbReference>
<dbReference type="GO" id="GO:0009968">
    <property type="term" value="P:negative regulation of signal transduction"/>
    <property type="evidence" value="ECO:0007669"/>
    <property type="project" value="InterPro"/>
</dbReference>
<organism evidence="8 9">
    <name type="scientific">Glossina austeni</name>
    <name type="common">Savannah tsetse fly</name>
    <dbReference type="NCBI Taxonomy" id="7395"/>
    <lineage>
        <taxon>Eukaryota</taxon>
        <taxon>Metazoa</taxon>
        <taxon>Ecdysozoa</taxon>
        <taxon>Arthropoda</taxon>
        <taxon>Hexapoda</taxon>
        <taxon>Insecta</taxon>
        <taxon>Pterygota</taxon>
        <taxon>Neoptera</taxon>
        <taxon>Endopterygota</taxon>
        <taxon>Diptera</taxon>
        <taxon>Brachycera</taxon>
        <taxon>Muscomorpha</taxon>
        <taxon>Hippoboscoidea</taxon>
        <taxon>Glossinidae</taxon>
        <taxon>Glossina</taxon>
    </lineage>
</organism>
<comment type="function">
    <text evidence="6">Inhibits cell growth by regulating the Tor pathway upstream of the Tsc1-Tsc2 complex and downstream of Akt1. Acts as a cell death activator during head development.</text>
</comment>
<dbReference type="Proteomes" id="UP000078200">
    <property type="component" value="Unassembled WGS sequence"/>
</dbReference>
<keyword evidence="5" id="KW-0053">Apoptosis</keyword>
<dbReference type="Pfam" id="PF07809">
    <property type="entry name" value="RTP801_C"/>
    <property type="match status" value="1"/>
</dbReference>
<evidence type="ECO:0000256" key="3">
    <source>
        <dbReference type="ARBA" id="ARBA00022473"/>
    </source>
</evidence>
<keyword evidence="3" id="KW-0217">Developmental protein</keyword>
<dbReference type="PANTHER" id="PTHR12478">
    <property type="entry name" value="DNA-DAMAGE-INDUCIBLE TRANSCRIPT 4 PROTEIN DDIT4"/>
    <property type="match status" value="1"/>
</dbReference>
<evidence type="ECO:0000256" key="7">
    <source>
        <dbReference type="SAM" id="MobiDB-lite"/>
    </source>
</evidence>
<keyword evidence="4" id="KW-0963">Cytoplasm</keyword>
<dbReference type="VEuPathDB" id="VectorBase:GAUT011123"/>
<dbReference type="InterPro" id="IPR012918">
    <property type="entry name" value="RTP801-like"/>
</dbReference>
<keyword evidence="9" id="KW-1185">Reference proteome</keyword>
<dbReference type="GO" id="GO:0005737">
    <property type="term" value="C:cytoplasm"/>
    <property type="evidence" value="ECO:0007669"/>
    <property type="project" value="UniProtKB-SubCell"/>
</dbReference>
<dbReference type="PANTHER" id="PTHR12478:SF16">
    <property type="entry name" value="PROTEIN CHARYBDE-RELATED"/>
    <property type="match status" value="1"/>
</dbReference>
<accession>A0A1A9UPC9</accession>
<feature type="region of interest" description="Disordered" evidence="7">
    <location>
        <begin position="59"/>
        <end position="80"/>
    </location>
</feature>
<protein>
    <recommendedName>
        <fullName evidence="10">Protein scylla</fullName>
    </recommendedName>
</protein>
<dbReference type="AlphaFoldDB" id="A0A1A9UPC9"/>
<dbReference type="InterPro" id="IPR038281">
    <property type="entry name" value="RTP801-like_C_sf"/>
</dbReference>
<evidence type="ECO:0000256" key="2">
    <source>
        <dbReference type="ARBA" id="ARBA00010670"/>
    </source>
</evidence>
<sequence>MPFASRLSKSDLNKSLNIFTLNPNTVLNNKMEVLTVQNQYTDQRYRNIATSRIKDWSRSLNSDSRGQQEQQQQQQQREQQLHLQLTEEQFDCGRIEEAAINELSLRLLSELRVAKTRNLTCTEVSLPSDLTMRIATDIVRVSEREPCGVRGCTVFIEYEEEPNNVRRIAKLKLDEEMVSTFEIYLTLRQDKRGWTALLPQFIKGLSRTVTISPDYTINKRKLYTHDSN</sequence>
<comment type="similarity">
    <text evidence="2">Belongs to the DDIT4 family.</text>
</comment>
<evidence type="ECO:0000256" key="6">
    <source>
        <dbReference type="ARBA" id="ARBA00059352"/>
    </source>
</evidence>